<feature type="domain" description="C2H2-type" evidence="6">
    <location>
        <begin position="32"/>
        <end position="61"/>
    </location>
</feature>
<protein>
    <submittedName>
        <fullName evidence="7">Zinc finger protein OZF-like protein</fullName>
    </submittedName>
</protein>
<evidence type="ECO:0000313" key="8">
    <source>
        <dbReference type="Proteomes" id="UP000029964"/>
    </source>
</evidence>
<dbReference type="InterPro" id="IPR013087">
    <property type="entry name" value="Znf_C2H2_type"/>
</dbReference>
<organism evidence="7 8">
    <name type="scientific">Hapsidospora chrysogenum (strain ATCC 11550 / CBS 779.69 / DSM 880 / IAM 14645 / JCM 23072 / IMI 49137)</name>
    <name type="common">Acremonium chrysogenum</name>
    <dbReference type="NCBI Taxonomy" id="857340"/>
    <lineage>
        <taxon>Eukaryota</taxon>
        <taxon>Fungi</taxon>
        <taxon>Dikarya</taxon>
        <taxon>Ascomycota</taxon>
        <taxon>Pezizomycotina</taxon>
        <taxon>Sordariomycetes</taxon>
        <taxon>Hypocreomycetidae</taxon>
        <taxon>Hypocreales</taxon>
        <taxon>Bionectriaceae</taxon>
        <taxon>Hapsidospora</taxon>
    </lineage>
</organism>
<dbReference type="HOGENOM" id="CLU_075838_0_0_1"/>
<dbReference type="PANTHER" id="PTHR24409:SF356">
    <property type="entry name" value="C2H2 FINGER DOMAIN TRANSCRIPTION FACTOR (EUROFUNG)"/>
    <property type="match status" value="1"/>
</dbReference>
<comment type="caution">
    <text evidence="7">The sequence shown here is derived from an EMBL/GenBank/DDBJ whole genome shotgun (WGS) entry which is preliminary data.</text>
</comment>
<feature type="domain" description="C2H2-type" evidence="6">
    <location>
        <begin position="70"/>
        <end position="93"/>
    </location>
</feature>
<dbReference type="PROSITE" id="PS00028">
    <property type="entry name" value="ZINC_FINGER_C2H2_1"/>
    <property type="match status" value="4"/>
</dbReference>
<dbReference type="SMART" id="SM00451">
    <property type="entry name" value="ZnF_U1"/>
    <property type="match status" value="2"/>
</dbReference>
<evidence type="ECO:0000256" key="3">
    <source>
        <dbReference type="ARBA" id="ARBA00022771"/>
    </source>
</evidence>
<dbReference type="InterPro" id="IPR036236">
    <property type="entry name" value="Znf_C2H2_sf"/>
</dbReference>
<dbReference type="Gene3D" id="3.30.160.60">
    <property type="entry name" value="Classic Zinc Finger"/>
    <property type="match status" value="3"/>
</dbReference>
<evidence type="ECO:0000259" key="6">
    <source>
        <dbReference type="PROSITE" id="PS50157"/>
    </source>
</evidence>
<dbReference type="PANTHER" id="PTHR24409">
    <property type="entry name" value="ZINC FINGER PROTEIN 142"/>
    <property type="match status" value="1"/>
</dbReference>
<gene>
    <name evidence="7" type="ORF">ACRE_075670</name>
</gene>
<evidence type="ECO:0000256" key="1">
    <source>
        <dbReference type="ARBA" id="ARBA00022723"/>
    </source>
</evidence>
<dbReference type="Pfam" id="PF12874">
    <property type="entry name" value="zf-met"/>
    <property type="match status" value="2"/>
</dbReference>
<keyword evidence="3 5" id="KW-0863">Zinc-finger</keyword>
<keyword evidence="1" id="KW-0479">Metal-binding</keyword>
<evidence type="ECO:0000313" key="7">
    <source>
        <dbReference type="EMBL" id="KFH41731.1"/>
    </source>
</evidence>
<dbReference type="GO" id="GO:0008270">
    <property type="term" value="F:zinc ion binding"/>
    <property type="evidence" value="ECO:0007669"/>
    <property type="project" value="UniProtKB-KW"/>
</dbReference>
<dbReference type="SUPFAM" id="SSF57667">
    <property type="entry name" value="beta-beta-alpha zinc fingers"/>
    <property type="match status" value="2"/>
</dbReference>
<keyword evidence="8" id="KW-1185">Reference proteome</keyword>
<dbReference type="GO" id="GO:0000981">
    <property type="term" value="F:DNA-binding transcription factor activity, RNA polymerase II-specific"/>
    <property type="evidence" value="ECO:0007669"/>
    <property type="project" value="TreeGrafter"/>
</dbReference>
<dbReference type="Proteomes" id="UP000029964">
    <property type="component" value="Unassembled WGS sequence"/>
</dbReference>
<evidence type="ECO:0000256" key="4">
    <source>
        <dbReference type="ARBA" id="ARBA00022833"/>
    </source>
</evidence>
<dbReference type="EMBL" id="JPKY01000117">
    <property type="protein sequence ID" value="KFH41731.1"/>
    <property type="molecule type" value="Genomic_DNA"/>
</dbReference>
<keyword evidence="4" id="KW-0862">Zinc</keyword>
<dbReference type="OrthoDB" id="6077919at2759"/>
<sequence length="277" mass="32077">MLTCGTCWREFPAGWRSRKQHMDATGHVPPAFECDTCDRYFGSQHAVIQHMTALGHWAESSESGQPPLGFACDDCDAAFYDEEDLRGHEVKAHLYCHDCDRYFQSWNNINQHLHGKTHRRTTVRCPFCNDSHGTATGLVHHLERGSCPNAPLDRDKLYDAVRRRDPHGFISNRLLAWSGTSSYEATEMAWNYRVDAYECYLCHRLFGRLASLNQHLSSPTHQQNLYHCPNSRRCGREFTTLAAVFNHLESESCEYMRFEAVQRHVERIVDPRRMIQV</sequence>
<dbReference type="PROSITE" id="PS50157">
    <property type="entry name" value="ZINC_FINGER_C2H2_2"/>
    <property type="match status" value="3"/>
</dbReference>
<dbReference type="AlphaFoldDB" id="A0A086SX99"/>
<proteinExistence type="predicted"/>
<dbReference type="GO" id="GO:0005634">
    <property type="term" value="C:nucleus"/>
    <property type="evidence" value="ECO:0007669"/>
    <property type="project" value="TreeGrafter"/>
</dbReference>
<dbReference type="InterPro" id="IPR003604">
    <property type="entry name" value="Matrin/U1-like-C_Znf_C2H2"/>
</dbReference>
<evidence type="ECO:0000256" key="5">
    <source>
        <dbReference type="PROSITE-ProRule" id="PRU00042"/>
    </source>
</evidence>
<dbReference type="SMART" id="SM00355">
    <property type="entry name" value="ZnF_C2H2"/>
    <property type="match status" value="5"/>
</dbReference>
<accession>A0A086SX99</accession>
<reference evidence="8" key="1">
    <citation type="journal article" date="2014" name="Genome Announc.">
        <title>Genome sequence and annotation of Acremonium chrysogenum, producer of the beta-lactam antibiotic cephalosporin C.</title>
        <authorList>
            <person name="Terfehr D."/>
            <person name="Dahlmann T.A."/>
            <person name="Specht T."/>
            <person name="Zadra I."/>
            <person name="Kuernsteiner H."/>
            <person name="Kueck U."/>
        </authorList>
    </citation>
    <scope>NUCLEOTIDE SEQUENCE [LARGE SCALE GENOMIC DNA]</scope>
    <source>
        <strain evidence="8">ATCC 11550 / CBS 779.69 / DSM 880 / IAM 14645 / JCM 23072 / IMI 49137</strain>
    </source>
</reference>
<name>A0A086SX99_HAPC1</name>
<evidence type="ECO:0000256" key="2">
    <source>
        <dbReference type="ARBA" id="ARBA00022737"/>
    </source>
</evidence>
<keyword evidence="2" id="KW-0677">Repeat</keyword>
<feature type="domain" description="C2H2-type" evidence="6">
    <location>
        <begin position="197"/>
        <end position="221"/>
    </location>
</feature>
<dbReference type="STRING" id="857340.A0A086SX99"/>
<dbReference type="GO" id="GO:0000977">
    <property type="term" value="F:RNA polymerase II transcription regulatory region sequence-specific DNA binding"/>
    <property type="evidence" value="ECO:0007669"/>
    <property type="project" value="TreeGrafter"/>
</dbReference>